<dbReference type="RefSeq" id="XP_045290251.1">
    <property type="nucleotide sequence ID" value="XM_045428465.1"/>
</dbReference>
<proteinExistence type="predicted"/>
<gene>
    <name evidence="1" type="ORF">HCBG_01415</name>
</gene>
<dbReference type="GeneID" id="69034432"/>
<name>C0NEU9_AJECG</name>
<evidence type="ECO:0000313" key="1">
    <source>
        <dbReference type="EMBL" id="EEH09770.1"/>
    </source>
</evidence>
<evidence type="ECO:0000313" key="2">
    <source>
        <dbReference type="Proteomes" id="UP000001631"/>
    </source>
</evidence>
<reference evidence="1" key="1">
    <citation type="submission" date="2009-02" db="EMBL/GenBank/DDBJ databases">
        <title>The Genome Sequence of Ajellomyces capsulatus strain G186AR.</title>
        <authorList>
            <consortium name="The Broad Institute Genome Sequencing Platform"/>
            <person name="Champion M."/>
            <person name="Cuomo C."/>
            <person name="Ma L.-J."/>
            <person name="Henn M.R."/>
            <person name="Sil A."/>
            <person name="Goldman B."/>
            <person name="Young S.K."/>
            <person name="Kodira C.D."/>
            <person name="Zeng Q."/>
            <person name="Koehrsen M."/>
            <person name="Alvarado L."/>
            <person name="Berlin A."/>
            <person name="Borenstein D."/>
            <person name="Chen Z."/>
            <person name="Engels R."/>
            <person name="Freedman E."/>
            <person name="Gellesch M."/>
            <person name="Goldberg J."/>
            <person name="Griggs A."/>
            <person name="Gujja S."/>
            <person name="Heiman D."/>
            <person name="Hepburn T."/>
            <person name="Howarth C."/>
            <person name="Jen D."/>
            <person name="Larson L."/>
            <person name="Lewis B."/>
            <person name="Mehta T."/>
            <person name="Park D."/>
            <person name="Pearson M."/>
            <person name="Roberts A."/>
            <person name="Saif S."/>
            <person name="Shea T."/>
            <person name="Shenoy N."/>
            <person name="Sisk P."/>
            <person name="Stolte C."/>
            <person name="Sykes S."/>
            <person name="Walk T."/>
            <person name="White J."/>
            <person name="Yandava C."/>
            <person name="Klein B."/>
            <person name="McEwen J.G."/>
            <person name="Puccia R."/>
            <person name="Goldman G.H."/>
            <person name="Felipe M.S."/>
            <person name="Nino-Vega G."/>
            <person name="San-Blas G."/>
            <person name="Taylor J."/>
            <person name="Mendoza L."/>
            <person name="Galagan J."/>
            <person name="Nusbaum C."/>
            <person name="Birren B."/>
        </authorList>
    </citation>
    <scope>NUCLEOTIDE SEQUENCE</scope>
    <source>
        <strain evidence="1">G186AR</strain>
    </source>
</reference>
<organism evidence="1 2">
    <name type="scientific">Ajellomyces capsulatus (strain G186AR / H82 / ATCC MYA-2454 / RMSCC 2432)</name>
    <name type="common">Darling's disease fungus</name>
    <name type="synonym">Histoplasma capsulatum</name>
    <dbReference type="NCBI Taxonomy" id="447093"/>
    <lineage>
        <taxon>Eukaryota</taxon>
        <taxon>Fungi</taxon>
        <taxon>Dikarya</taxon>
        <taxon>Ascomycota</taxon>
        <taxon>Pezizomycotina</taxon>
        <taxon>Eurotiomycetes</taxon>
        <taxon>Eurotiomycetidae</taxon>
        <taxon>Onygenales</taxon>
        <taxon>Ajellomycetaceae</taxon>
        <taxon>Histoplasma</taxon>
    </lineage>
</organism>
<dbReference type="HOGENOM" id="CLU_2096165_0_0_1"/>
<dbReference type="EMBL" id="GG663364">
    <property type="protein sequence ID" value="EEH09770.1"/>
    <property type="molecule type" value="Genomic_DNA"/>
</dbReference>
<dbReference type="InParanoid" id="C0NEU9"/>
<dbReference type="AlphaFoldDB" id="C0NEU9"/>
<keyword evidence="2" id="KW-1185">Reference proteome</keyword>
<sequence>MSEAESRCPTDEPVTVFGCFVSPCSLKLPGPGQCCFSHSEPQAPGCHIWQETLWGRRLTAGEWLAWSRLLRQPASCPVQCCTVHSRLEACSSKQLEKKNLAAASETGYNEGQNFGA</sequence>
<accession>C0NEU9</accession>
<dbReference type="Proteomes" id="UP000001631">
    <property type="component" value="Unassembled WGS sequence"/>
</dbReference>
<protein>
    <submittedName>
        <fullName evidence="1">Uncharacterized protein</fullName>
    </submittedName>
</protein>